<evidence type="ECO:0000259" key="6">
    <source>
        <dbReference type="PROSITE" id="PS50885"/>
    </source>
</evidence>
<evidence type="ECO:0000313" key="8">
    <source>
        <dbReference type="Proteomes" id="UP000245252"/>
    </source>
</evidence>
<accession>A0A2U2DWJ2</accession>
<dbReference type="SUPFAM" id="SSF158472">
    <property type="entry name" value="HAMP domain-like"/>
    <property type="match status" value="1"/>
</dbReference>
<dbReference type="PANTHER" id="PTHR43531:SF11">
    <property type="entry name" value="METHYL-ACCEPTING CHEMOTAXIS PROTEIN 3"/>
    <property type="match status" value="1"/>
</dbReference>
<protein>
    <submittedName>
        <fullName evidence="7">Methyl-accepting chemotaxis protein</fullName>
    </submittedName>
</protein>
<evidence type="ECO:0000259" key="5">
    <source>
        <dbReference type="PROSITE" id="PS50111"/>
    </source>
</evidence>
<feature type="transmembrane region" description="Helical" evidence="4">
    <location>
        <begin position="345"/>
        <end position="368"/>
    </location>
</feature>
<dbReference type="GO" id="GO:0007165">
    <property type="term" value="P:signal transduction"/>
    <property type="evidence" value="ECO:0007669"/>
    <property type="project" value="UniProtKB-KW"/>
</dbReference>
<dbReference type="Gene3D" id="1.10.287.950">
    <property type="entry name" value="Methyl-accepting chemotaxis protein"/>
    <property type="match status" value="1"/>
</dbReference>
<evidence type="ECO:0000313" key="7">
    <source>
        <dbReference type="EMBL" id="PWE57589.1"/>
    </source>
</evidence>
<dbReference type="PANTHER" id="PTHR43531">
    <property type="entry name" value="PROTEIN ICFG"/>
    <property type="match status" value="1"/>
</dbReference>
<feature type="domain" description="Methyl-accepting transducer" evidence="5">
    <location>
        <begin position="507"/>
        <end position="736"/>
    </location>
</feature>
<dbReference type="AlphaFoldDB" id="A0A2U2DWJ2"/>
<proteinExistence type="inferred from homology"/>
<dbReference type="Gene3D" id="6.10.340.10">
    <property type="match status" value="1"/>
</dbReference>
<dbReference type="InterPro" id="IPR051310">
    <property type="entry name" value="MCP_chemotaxis"/>
</dbReference>
<dbReference type="OrthoDB" id="3378718at2"/>
<dbReference type="SMART" id="SM00304">
    <property type="entry name" value="HAMP"/>
    <property type="match status" value="2"/>
</dbReference>
<dbReference type="Pfam" id="PF00015">
    <property type="entry name" value="MCPsignal"/>
    <property type="match status" value="1"/>
</dbReference>
<dbReference type="Pfam" id="PF00672">
    <property type="entry name" value="HAMP"/>
    <property type="match status" value="1"/>
</dbReference>
<keyword evidence="3" id="KW-0807">Transducer</keyword>
<dbReference type="InterPro" id="IPR003660">
    <property type="entry name" value="HAMP_dom"/>
</dbReference>
<dbReference type="PROSITE" id="PS50885">
    <property type="entry name" value="HAMP"/>
    <property type="match status" value="2"/>
</dbReference>
<dbReference type="PROSITE" id="PS50111">
    <property type="entry name" value="CHEMOTAXIS_TRANSDUC_2"/>
    <property type="match status" value="1"/>
</dbReference>
<feature type="transmembrane region" description="Helical" evidence="4">
    <location>
        <begin position="12"/>
        <end position="33"/>
    </location>
</feature>
<evidence type="ECO:0000256" key="1">
    <source>
        <dbReference type="ARBA" id="ARBA00022500"/>
    </source>
</evidence>
<gene>
    <name evidence="7" type="ORF">DEM27_06035</name>
</gene>
<comment type="similarity">
    <text evidence="2">Belongs to the methyl-accepting chemotaxis (MCP) protein family.</text>
</comment>
<keyword evidence="8" id="KW-1185">Reference proteome</keyword>
<feature type="domain" description="HAMP" evidence="6">
    <location>
        <begin position="450"/>
        <end position="502"/>
    </location>
</feature>
<name>A0A2U2DWJ2_9HYPH</name>
<dbReference type="SUPFAM" id="SSF58104">
    <property type="entry name" value="Methyl-accepting chemotaxis protein (MCP) signaling domain"/>
    <property type="match status" value="1"/>
</dbReference>
<dbReference type="Proteomes" id="UP000245252">
    <property type="component" value="Unassembled WGS sequence"/>
</dbReference>
<keyword evidence="4" id="KW-0812">Transmembrane</keyword>
<evidence type="ECO:0000256" key="3">
    <source>
        <dbReference type="PROSITE-ProRule" id="PRU00284"/>
    </source>
</evidence>
<dbReference type="GO" id="GO:0016020">
    <property type="term" value="C:membrane"/>
    <property type="evidence" value="ECO:0007669"/>
    <property type="project" value="InterPro"/>
</dbReference>
<feature type="domain" description="HAMP" evidence="6">
    <location>
        <begin position="369"/>
        <end position="422"/>
    </location>
</feature>
<keyword evidence="1" id="KW-0145">Chemotaxis</keyword>
<keyword evidence="4" id="KW-1133">Transmembrane helix</keyword>
<sequence length="770" mass="82459">MQQRLHSLSFKVTAIFLLLTIVSVGVLNVLAYVSSSGIFQRQALKSMESILVFRGDMLKDQLAQLESQAVSIAKIEALQMSITSLRSGWKTIEKNSGDAGKELTGVFVSGNPNSADQREKLIKPEGPSGFYYSSHEKTQTEVAGFLKDSAFSDLLIADLDGNVIYSYKKTDAFAQNIAAGAWAERGIGIAFRTGKDNTAQATEDSAPSSFSGLRVEDGTPAIFFAVPVIKMGAPKGIVLFQVRDDIIAGILAKGLTSESSEQAQVISADGRVVGLDAAGKLVTIDPAPFTFATDAFASDAMTVADFARADGKARSYSRKIDYDGEKLLVVESVLDSELNEGSWEIAGVLVVSGLAVLVALSLITGLFAHRLFAPLSKLAGLTRAVAEGKVDTAVGNQERKDEIGTLARALEHFRHSLIEQREMEAASVESRQQSETERLQRAADRDAEARLLQLVVEALDEGLHNLADGNLAFQIDRQFPPELESLRVNFNQAMATLCETLSSIGGNSLAVRQGSEQMRGGADRLAERTDRQASSITETVAAIGAITQAVRVQISRGEQAEKIAAEAKRNTEESGQVMQETISAMEAIQTSSRQINQIINVIDEIAFQTNLLALNAGVEAARAGESGKGFAVVAQEVRELAQRSSNAAKEISDLLQKSTVEVESGVALVERAGQALTGIGEHVEAINGRIHEIMSSTREQANTLQAIGGAVSELDTVTQQNASMVQDTTSAIRRLAAEAGEMDQRLGQFVLANGGRQAQPATPQRYRRAG</sequence>
<evidence type="ECO:0000256" key="2">
    <source>
        <dbReference type="ARBA" id="ARBA00029447"/>
    </source>
</evidence>
<dbReference type="CDD" id="cd06225">
    <property type="entry name" value="HAMP"/>
    <property type="match status" value="1"/>
</dbReference>
<dbReference type="CDD" id="cd11386">
    <property type="entry name" value="MCP_signal"/>
    <property type="match status" value="1"/>
</dbReference>
<dbReference type="RefSeq" id="WP_109457694.1">
    <property type="nucleotide sequence ID" value="NZ_QFBC01000002.1"/>
</dbReference>
<organism evidence="7 8">
    <name type="scientific">Metarhizobium album</name>
    <dbReference type="NCBI Taxonomy" id="2182425"/>
    <lineage>
        <taxon>Bacteria</taxon>
        <taxon>Pseudomonadati</taxon>
        <taxon>Pseudomonadota</taxon>
        <taxon>Alphaproteobacteria</taxon>
        <taxon>Hyphomicrobiales</taxon>
        <taxon>Rhizobiaceae</taxon>
        <taxon>Metarhizobium</taxon>
    </lineage>
</organism>
<dbReference type="GO" id="GO:0006935">
    <property type="term" value="P:chemotaxis"/>
    <property type="evidence" value="ECO:0007669"/>
    <property type="project" value="UniProtKB-KW"/>
</dbReference>
<dbReference type="InterPro" id="IPR004089">
    <property type="entry name" value="MCPsignal_dom"/>
</dbReference>
<dbReference type="SMART" id="SM00283">
    <property type="entry name" value="MA"/>
    <property type="match status" value="1"/>
</dbReference>
<keyword evidence="4" id="KW-0472">Membrane</keyword>
<dbReference type="EMBL" id="QFBC01000002">
    <property type="protein sequence ID" value="PWE57589.1"/>
    <property type="molecule type" value="Genomic_DNA"/>
</dbReference>
<comment type="caution">
    <text evidence="7">The sequence shown here is derived from an EMBL/GenBank/DDBJ whole genome shotgun (WGS) entry which is preliminary data.</text>
</comment>
<evidence type="ECO:0000256" key="4">
    <source>
        <dbReference type="SAM" id="Phobius"/>
    </source>
</evidence>
<reference evidence="7 8" key="1">
    <citation type="submission" date="2018-05" db="EMBL/GenBank/DDBJ databases">
        <title>The draft genome of strain NS-104.</title>
        <authorList>
            <person name="Hang P."/>
            <person name="Jiang J."/>
        </authorList>
    </citation>
    <scope>NUCLEOTIDE SEQUENCE [LARGE SCALE GENOMIC DNA]</scope>
    <source>
        <strain evidence="7 8">NS-104</strain>
    </source>
</reference>